<evidence type="ECO:0000313" key="3">
    <source>
        <dbReference type="Proteomes" id="UP001596044"/>
    </source>
</evidence>
<dbReference type="PANTHER" id="PTHR46517">
    <property type="entry name" value="FRUCTOSE-2,6-BISPHOSPHATASE TIGAR"/>
    <property type="match status" value="1"/>
</dbReference>
<dbReference type="PANTHER" id="PTHR46517:SF1">
    <property type="entry name" value="FRUCTOSE-2,6-BISPHOSPHATASE TIGAR"/>
    <property type="match status" value="1"/>
</dbReference>
<dbReference type="CDD" id="cd07067">
    <property type="entry name" value="HP_PGM_like"/>
    <property type="match status" value="1"/>
</dbReference>
<evidence type="ECO:0000256" key="1">
    <source>
        <dbReference type="ARBA" id="ARBA00022801"/>
    </source>
</evidence>
<dbReference type="EMBL" id="JBHSMJ010000009">
    <property type="protein sequence ID" value="MFC5448106.1"/>
    <property type="molecule type" value="Genomic_DNA"/>
</dbReference>
<keyword evidence="3" id="KW-1185">Reference proteome</keyword>
<protein>
    <submittedName>
        <fullName evidence="2">Histidine phosphatase family protein</fullName>
        <ecNumber evidence="2">3.1.3.-</ecNumber>
    </submittedName>
</protein>
<evidence type="ECO:0000313" key="2">
    <source>
        <dbReference type="EMBL" id="MFC5448106.1"/>
    </source>
</evidence>
<dbReference type="SMART" id="SM00855">
    <property type="entry name" value="PGAM"/>
    <property type="match status" value="1"/>
</dbReference>
<dbReference type="Gene3D" id="3.40.50.1240">
    <property type="entry name" value="Phosphoglycerate mutase-like"/>
    <property type="match status" value="1"/>
</dbReference>
<comment type="caution">
    <text evidence="2">The sequence shown here is derived from an EMBL/GenBank/DDBJ whole genome shotgun (WGS) entry which is preliminary data.</text>
</comment>
<name>A0ABW0K5H2_9BACL</name>
<dbReference type="GO" id="GO:0016787">
    <property type="term" value="F:hydrolase activity"/>
    <property type="evidence" value="ECO:0007669"/>
    <property type="project" value="UniProtKB-KW"/>
</dbReference>
<dbReference type="RefSeq" id="WP_270881303.1">
    <property type="nucleotide sequence ID" value="NZ_JAQFVF010000048.1"/>
</dbReference>
<dbReference type="Pfam" id="PF00300">
    <property type="entry name" value="His_Phos_1"/>
    <property type="match status" value="1"/>
</dbReference>
<accession>A0ABW0K5H2</accession>
<dbReference type="SUPFAM" id="SSF53254">
    <property type="entry name" value="Phosphoglycerate mutase-like"/>
    <property type="match status" value="1"/>
</dbReference>
<dbReference type="Proteomes" id="UP001596044">
    <property type="component" value="Unassembled WGS sequence"/>
</dbReference>
<gene>
    <name evidence="2" type="ORF">ACFPOG_07530</name>
</gene>
<dbReference type="EC" id="3.1.3.-" evidence="2"/>
<keyword evidence="1 2" id="KW-0378">Hydrolase</keyword>
<dbReference type="InterPro" id="IPR013078">
    <property type="entry name" value="His_Pase_superF_clade-1"/>
</dbReference>
<sequence length="198" mass="22469">MTTIGFIRHGSTEWNLLGKLQGQLDTDLTEEGREQARLLGLRLAGESWTGIISSDLRRAQETGMIVAEQSGIPFLGTDARLRERRYGLAEGTTAAEREERWGTEWKLLDIGQETDDELLARWSELEQELLRTYPNERLLLISHGGFIVQVLKGLQMNPEAFLQNTSLTILLRKDQGWELELYNCLRHLDSETSISAQG</sequence>
<dbReference type="InterPro" id="IPR051695">
    <property type="entry name" value="Phosphoglycerate_Mutase"/>
</dbReference>
<proteinExistence type="predicted"/>
<organism evidence="2 3">
    <name type="scientific">Paenibacillus aestuarii</name>
    <dbReference type="NCBI Taxonomy" id="516965"/>
    <lineage>
        <taxon>Bacteria</taxon>
        <taxon>Bacillati</taxon>
        <taxon>Bacillota</taxon>
        <taxon>Bacilli</taxon>
        <taxon>Bacillales</taxon>
        <taxon>Paenibacillaceae</taxon>
        <taxon>Paenibacillus</taxon>
    </lineage>
</organism>
<dbReference type="InterPro" id="IPR029033">
    <property type="entry name" value="His_PPase_superfam"/>
</dbReference>
<reference evidence="3" key="1">
    <citation type="journal article" date="2019" name="Int. J. Syst. Evol. Microbiol.">
        <title>The Global Catalogue of Microorganisms (GCM) 10K type strain sequencing project: providing services to taxonomists for standard genome sequencing and annotation.</title>
        <authorList>
            <consortium name="The Broad Institute Genomics Platform"/>
            <consortium name="The Broad Institute Genome Sequencing Center for Infectious Disease"/>
            <person name="Wu L."/>
            <person name="Ma J."/>
        </authorList>
    </citation>
    <scope>NUCLEOTIDE SEQUENCE [LARGE SCALE GENOMIC DNA]</scope>
    <source>
        <strain evidence="3">KACC 11904</strain>
    </source>
</reference>